<keyword evidence="9" id="KW-1185">Reference proteome</keyword>
<dbReference type="Pfam" id="PF22904">
    <property type="entry name" value="NOMO1-like_2nd"/>
    <property type="match status" value="1"/>
</dbReference>
<keyword evidence="2" id="KW-1133">Transmembrane helix</keyword>
<sequence>MKIRDASLCLLILLYTISAVSANSVHGCGGFLEASSSVIKWRKETGAKLDYSQINVELRTADGLVKERTQCAPNGYYFIPGSFVIKISGPEGWSGDPDKVPVVIDDNGCNNNEDINFRFTGFTLSGRIVGAVGGQSCSVKNGGPANVNVDLLSPHGNLISAELTMSDGRYLFKNIIPGIVEKKSFFFYPRLHHVAVTNDGCQASIIAGDEGDIASVMKGVMLETATEADGSFVAGPLYDDITYNIKASKCNKINRFESEIIEVDLEKNSQVHVGPLKYSVEEYHHKQELTPAPVFPLIVGVSVIILFLSIPKT</sequence>
<evidence type="ECO:0000259" key="4">
    <source>
        <dbReference type="Pfam" id="PF22898"/>
    </source>
</evidence>
<evidence type="ECO:0000256" key="3">
    <source>
        <dbReference type="SAM" id="SignalP"/>
    </source>
</evidence>
<dbReference type="InterPro" id="IPR056187">
    <property type="entry name" value="NOMO_8th"/>
</dbReference>
<reference evidence="8 9" key="1">
    <citation type="journal article" date="2024" name="G3 (Bethesda)">
        <title>Genome assembly of Hibiscus sabdariffa L. provides insights into metabolisms of medicinal natural products.</title>
        <authorList>
            <person name="Kim T."/>
        </authorList>
    </citation>
    <scope>NUCLEOTIDE SEQUENCE [LARGE SCALE GENOMIC DNA]</scope>
    <source>
        <strain evidence="8">TK-2024</strain>
        <tissue evidence="8">Old leaves</tissue>
    </source>
</reference>
<dbReference type="InterPro" id="IPR051417">
    <property type="entry name" value="SDr/BOS_complex"/>
</dbReference>
<dbReference type="Proteomes" id="UP001472677">
    <property type="component" value="Unassembled WGS sequence"/>
</dbReference>
<dbReference type="EMBL" id="JBBPBM010000034">
    <property type="protein sequence ID" value="KAK8532609.1"/>
    <property type="molecule type" value="Genomic_DNA"/>
</dbReference>
<evidence type="ECO:0000313" key="9">
    <source>
        <dbReference type="Proteomes" id="UP001472677"/>
    </source>
</evidence>
<feature type="domain" description="NOMO-like N-terminal beta-sandwich" evidence="4">
    <location>
        <begin position="45"/>
        <end position="117"/>
    </location>
</feature>
<organism evidence="8 9">
    <name type="scientific">Hibiscus sabdariffa</name>
    <name type="common">roselle</name>
    <dbReference type="NCBI Taxonomy" id="183260"/>
    <lineage>
        <taxon>Eukaryota</taxon>
        <taxon>Viridiplantae</taxon>
        <taxon>Streptophyta</taxon>
        <taxon>Embryophyta</taxon>
        <taxon>Tracheophyta</taxon>
        <taxon>Spermatophyta</taxon>
        <taxon>Magnoliopsida</taxon>
        <taxon>eudicotyledons</taxon>
        <taxon>Gunneridae</taxon>
        <taxon>Pentapetalae</taxon>
        <taxon>rosids</taxon>
        <taxon>malvids</taxon>
        <taxon>Malvales</taxon>
        <taxon>Malvaceae</taxon>
        <taxon>Malvoideae</taxon>
        <taxon>Hibiscus</taxon>
    </lineage>
</organism>
<feature type="domain" description="NOMO eighth prealbumin-like" evidence="6">
    <location>
        <begin position="181"/>
        <end position="205"/>
    </location>
</feature>
<evidence type="ECO:0000313" key="8">
    <source>
        <dbReference type="EMBL" id="KAK8532609.1"/>
    </source>
</evidence>
<keyword evidence="1 3" id="KW-0732">Signal</keyword>
<name>A0ABR2D9D3_9ROSI</name>
<accession>A0ABR2D9D3</accession>
<dbReference type="InterPro" id="IPR055576">
    <property type="entry name" value="DUF7152"/>
</dbReference>
<feature type="chain" id="PRO_5045398165" evidence="3">
    <location>
        <begin position="23"/>
        <end position="313"/>
    </location>
</feature>
<keyword evidence="2" id="KW-0472">Membrane</keyword>
<evidence type="ECO:0000259" key="5">
    <source>
        <dbReference type="Pfam" id="PF22904"/>
    </source>
</evidence>
<feature type="domain" description="DUF7152" evidence="7">
    <location>
        <begin position="247"/>
        <end position="285"/>
    </location>
</feature>
<evidence type="ECO:0000256" key="2">
    <source>
        <dbReference type="SAM" id="Phobius"/>
    </source>
</evidence>
<dbReference type="Pfam" id="PF23662">
    <property type="entry name" value="DUF7152"/>
    <property type="match status" value="1"/>
</dbReference>
<proteinExistence type="predicted"/>
<comment type="caution">
    <text evidence="8">The sequence shown here is derived from an EMBL/GenBank/DDBJ whole genome shotgun (WGS) entry which is preliminary data.</text>
</comment>
<gene>
    <name evidence="8" type="ORF">V6N12_054045</name>
</gene>
<evidence type="ECO:0000259" key="7">
    <source>
        <dbReference type="Pfam" id="PF23662"/>
    </source>
</evidence>
<dbReference type="InterPro" id="IPR055075">
    <property type="entry name" value="NOMO-like_N"/>
</dbReference>
<dbReference type="PANTHER" id="PTHR23303:SF14">
    <property type="entry name" value="BOS COMPLEX SUBUNIT NOMO1-RELATED"/>
    <property type="match status" value="1"/>
</dbReference>
<feature type="transmembrane region" description="Helical" evidence="2">
    <location>
        <begin position="292"/>
        <end position="310"/>
    </location>
</feature>
<dbReference type="Pfam" id="PF23660">
    <property type="entry name" value="NOMO_8th"/>
    <property type="match status" value="1"/>
</dbReference>
<protein>
    <submittedName>
        <fullName evidence="8">Uncharacterized protein</fullName>
    </submittedName>
</protein>
<evidence type="ECO:0000259" key="6">
    <source>
        <dbReference type="Pfam" id="PF23660"/>
    </source>
</evidence>
<dbReference type="PANTHER" id="PTHR23303">
    <property type="entry name" value="CARBOXYPEPTIDASE REGULATORY REGION-CONTAINING"/>
    <property type="match status" value="1"/>
</dbReference>
<feature type="signal peptide" evidence="3">
    <location>
        <begin position="1"/>
        <end position="22"/>
    </location>
</feature>
<keyword evidence="2" id="KW-0812">Transmembrane</keyword>
<dbReference type="InterPro" id="IPR055074">
    <property type="entry name" value="NOMO1-3_2nd"/>
</dbReference>
<dbReference type="Pfam" id="PF22898">
    <property type="entry name" value="NOMO1-like_1st"/>
    <property type="match status" value="1"/>
</dbReference>
<feature type="domain" description="NOMO second beta-sandwich" evidence="5">
    <location>
        <begin position="119"/>
        <end position="179"/>
    </location>
</feature>
<evidence type="ECO:0000256" key="1">
    <source>
        <dbReference type="ARBA" id="ARBA00022729"/>
    </source>
</evidence>